<protein>
    <recommendedName>
        <fullName evidence="2">Lipoprotein</fullName>
    </recommendedName>
</protein>
<proteinExistence type="predicted"/>
<accession>J9GJS6</accession>
<sequence>MKRKLFFLLPLSLLVLLTACSISYKFTGTSINYDEIKTIQIDKITNRAPYGWAPMEAMFNNKLQDLYASQTRLKLIKRGGDLHIAGEITAYDQFNKAISADGFSSQVQLRMTVNIRFTNAKTNEHWEKQFSATSQYDSNQQLTAVQEKLVTEMINDICDQIFNATVADW</sequence>
<comment type="caution">
    <text evidence="1">The sequence shown here is derived from an EMBL/GenBank/DDBJ whole genome shotgun (WGS) entry which is preliminary data.</text>
</comment>
<dbReference type="EMBL" id="AMCI01002599">
    <property type="protein sequence ID" value="EJX02303.1"/>
    <property type="molecule type" value="Genomic_DNA"/>
</dbReference>
<organism evidence="1">
    <name type="scientific">gut metagenome</name>
    <dbReference type="NCBI Taxonomy" id="749906"/>
    <lineage>
        <taxon>unclassified sequences</taxon>
        <taxon>metagenomes</taxon>
        <taxon>organismal metagenomes</taxon>
    </lineage>
</organism>
<dbReference type="GO" id="GO:0043165">
    <property type="term" value="P:Gram-negative-bacterium-type cell outer membrane assembly"/>
    <property type="evidence" value="ECO:0007669"/>
    <property type="project" value="InterPro"/>
</dbReference>
<dbReference type="InterPro" id="IPR007485">
    <property type="entry name" value="LPS_assembly_LptE"/>
</dbReference>
<dbReference type="PROSITE" id="PS51257">
    <property type="entry name" value="PROKAR_LIPOPROTEIN"/>
    <property type="match status" value="1"/>
</dbReference>
<name>J9GJS6_9ZZZZ</name>
<gene>
    <name evidence="1" type="ORF">EVA_09596</name>
</gene>
<dbReference type="GO" id="GO:0019867">
    <property type="term" value="C:outer membrane"/>
    <property type="evidence" value="ECO:0007669"/>
    <property type="project" value="InterPro"/>
</dbReference>
<dbReference type="Pfam" id="PF04390">
    <property type="entry name" value="LptE"/>
    <property type="match status" value="1"/>
</dbReference>
<evidence type="ECO:0008006" key="2">
    <source>
        <dbReference type="Google" id="ProtNLM"/>
    </source>
</evidence>
<reference evidence="1" key="1">
    <citation type="journal article" date="2012" name="PLoS ONE">
        <title>Gene sets for utilization of primary and secondary nutrition supplies in the distal gut of endangered iberian lynx.</title>
        <authorList>
            <person name="Alcaide M."/>
            <person name="Messina E."/>
            <person name="Richter M."/>
            <person name="Bargiela R."/>
            <person name="Peplies J."/>
            <person name="Huws S.A."/>
            <person name="Newbold C.J."/>
            <person name="Golyshin P.N."/>
            <person name="Simon M.A."/>
            <person name="Lopez G."/>
            <person name="Yakimov M.M."/>
            <person name="Ferrer M."/>
        </authorList>
    </citation>
    <scope>NUCLEOTIDE SEQUENCE</scope>
</reference>
<dbReference type="AlphaFoldDB" id="J9GJS6"/>
<dbReference type="Gene3D" id="3.30.160.150">
    <property type="entry name" value="Lipoprotein like domain"/>
    <property type="match status" value="1"/>
</dbReference>
<evidence type="ECO:0000313" key="1">
    <source>
        <dbReference type="EMBL" id="EJX02303.1"/>
    </source>
</evidence>